<name>A0ABU1R8B7_9BACT</name>
<organism evidence="1 2">
    <name type="scientific">Dyadobacter fermentans</name>
    <dbReference type="NCBI Taxonomy" id="94254"/>
    <lineage>
        <taxon>Bacteria</taxon>
        <taxon>Pseudomonadati</taxon>
        <taxon>Bacteroidota</taxon>
        <taxon>Cytophagia</taxon>
        <taxon>Cytophagales</taxon>
        <taxon>Spirosomataceae</taxon>
        <taxon>Dyadobacter</taxon>
    </lineage>
</organism>
<evidence type="ECO:0000313" key="2">
    <source>
        <dbReference type="Proteomes" id="UP001264980"/>
    </source>
</evidence>
<dbReference type="RefSeq" id="WP_309993373.1">
    <property type="nucleotide sequence ID" value="NZ_JAVDTI010000011.1"/>
</dbReference>
<dbReference type="Proteomes" id="UP001264980">
    <property type="component" value="Unassembled WGS sequence"/>
</dbReference>
<sequence length="58" mass="6410">METNIVGESLFNDGIGVVIFATLLQISAVGIENFGTADIAITNARHSENYDFFFFEHL</sequence>
<protein>
    <submittedName>
        <fullName evidence="1">NhaP-type Na+/H+ or K+/H+ antiporter</fullName>
    </submittedName>
</protein>
<proteinExistence type="predicted"/>
<dbReference type="EMBL" id="JAVDTI010000011">
    <property type="protein sequence ID" value="MDR6809640.1"/>
    <property type="molecule type" value="Genomic_DNA"/>
</dbReference>
<evidence type="ECO:0000313" key="1">
    <source>
        <dbReference type="EMBL" id="MDR6809640.1"/>
    </source>
</evidence>
<reference evidence="1 2" key="1">
    <citation type="submission" date="2023-07" db="EMBL/GenBank/DDBJ databases">
        <title>Sorghum-associated microbial communities from plants grown in Nebraska, USA.</title>
        <authorList>
            <person name="Schachtman D."/>
        </authorList>
    </citation>
    <scope>NUCLEOTIDE SEQUENCE [LARGE SCALE GENOMIC DNA]</scope>
    <source>
        <strain evidence="1 2">BE57</strain>
    </source>
</reference>
<keyword evidence="2" id="KW-1185">Reference proteome</keyword>
<comment type="caution">
    <text evidence="1">The sequence shown here is derived from an EMBL/GenBank/DDBJ whole genome shotgun (WGS) entry which is preliminary data.</text>
</comment>
<gene>
    <name evidence="1" type="ORF">J2W84_006716</name>
</gene>
<accession>A0ABU1R8B7</accession>